<keyword evidence="1" id="KW-1133">Transmembrane helix</keyword>
<dbReference type="AlphaFoldDB" id="A0AAD3S1G5"/>
<protein>
    <submittedName>
        <fullName evidence="2">Uncharacterized protein</fullName>
    </submittedName>
</protein>
<dbReference type="Proteomes" id="UP001279734">
    <property type="component" value="Unassembled WGS sequence"/>
</dbReference>
<evidence type="ECO:0000256" key="1">
    <source>
        <dbReference type="SAM" id="Phobius"/>
    </source>
</evidence>
<comment type="caution">
    <text evidence="2">The sequence shown here is derived from an EMBL/GenBank/DDBJ whole genome shotgun (WGS) entry which is preliminary data.</text>
</comment>
<gene>
    <name evidence="2" type="ORF">Nepgr_004335</name>
</gene>
<keyword evidence="3" id="KW-1185">Reference proteome</keyword>
<keyword evidence="1" id="KW-0472">Membrane</keyword>
<keyword evidence="1" id="KW-0812">Transmembrane</keyword>
<dbReference type="EMBL" id="BSYO01000003">
    <property type="protein sequence ID" value="GMH02496.1"/>
    <property type="molecule type" value="Genomic_DNA"/>
</dbReference>
<feature type="transmembrane region" description="Helical" evidence="1">
    <location>
        <begin position="57"/>
        <end position="75"/>
    </location>
</feature>
<evidence type="ECO:0000313" key="2">
    <source>
        <dbReference type="EMBL" id="GMH02496.1"/>
    </source>
</evidence>
<sequence length="120" mass="14045">MFGKKLPENSKKKNELLRFGTLPCSVFVGIATSISATSNSEEKFRQPRVKNPSFNDWRALRLSYIFALILCLYFWSRWMHSCLYGDAKKSFTGDAKVFHRNLLCHRRSCKHFWILIGYST</sequence>
<reference evidence="2" key="1">
    <citation type="submission" date="2023-05" db="EMBL/GenBank/DDBJ databases">
        <title>Nepenthes gracilis genome sequencing.</title>
        <authorList>
            <person name="Fukushima K."/>
        </authorList>
    </citation>
    <scope>NUCLEOTIDE SEQUENCE</scope>
    <source>
        <strain evidence="2">SING2019-196</strain>
    </source>
</reference>
<organism evidence="2 3">
    <name type="scientific">Nepenthes gracilis</name>
    <name type="common">Slender pitcher plant</name>
    <dbReference type="NCBI Taxonomy" id="150966"/>
    <lineage>
        <taxon>Eukaryota</taxon>
        <taxon>Viridiplantae</taxon>
        <taxon>Streptophyta</taxon>
        <taxon>Embryophyta</taxon>
        <taxon>Tracheophyta</taxon>
        <taxon>Spermatophyta</taxon>
        <taxon>Magnoliopsida</taxon>
        <taxon>eudicotyledons</taxon>
        <taxon>Gunneridae</taxon>
        <taxon>Pentapetalae</taxon>
        <taxon>Caryophyllales</taxon>
        <taxon>Nepenthaceae</taxon>
        <taxon>Nepenthes</taxon>
    </lineage>
</organism>
<evidence type="ECO:0000313" key="3">
    <source>
        <dbReference type="Proteomes" id="UP001279734"/>
    </source>
</evidence>
<feature type="transmembrane region" description="Helical" evidence="1">
    <location>
        <begin position="16"/>
        <end position="37"/>
    </location>
</feature>
<name>A0AAD3S1G5_NEPGR</name>
<accession>A0AAD3S1G5</accession>
<proteinExistence type="predicted"/>